<protein>
    <submittedName>
        <fullName evidence="2">Uncharacterized protein</fullName>
    </submittedName>
</protein>
<dbReference type="Proteomes" id="UP001153954">
    <property type="component" value="Unassembled WGS sequence"/>
</dbReference>
<comment type="caution">
    <text evidence="2">The sequence shown here is derived from an EMBL/GenBank/DDBJ whole genome shotgun (WGS) entry which is preliminary data.</text>
</comment>
<sequence>MQLLLTEYLEIESVNLAAQRSSTNTTDSNAPELRLSDYFSKKRPQRRRDKLFKLTVATPPVTGVVSRRQRYPLVCRPHPSLLHAALPALHALCAHLERPGGGECSLRAFISDYVRWGESERLAQSARAQIDAAMRAPAAWRERAPPPGHTSVARSLLYVHIGLRALGRERAAGAERARADRRRHARARRLEGARAAARTHVSSSLLAIRSYRTTCAGARASGWRRARARRSTPPCARPPPGGSARRRPDTRQ</sequence>
<evidence type="ECO:0000313" key="3">
    <source>
        <dbReference type="Proteomes" id="UP001153954"/>
    </source>
</evidence>
<keyword evidence="3" id="KW-1185">Reference proteome</keyword>
<name>A0AAU9VC31_EUPED</name>
<gene>
    <name evidence="2" type="ORF">EEDITHA_LOCUS21763</name>
</gene>
<organism evidence="2 3">
    <name type="scientific">Euphydryas editha</name>
    <name type="common">Edith's checkerspot</name>
    <dbReference type="NCBI Taxonomy" id="104508"/>
    <lineage>
        <taxon>Eukaryota</taxon>
        <taxon>Metazoa</taxon>
        <taxon>Ecdysozoa</taxon>
        <taxon>Arthropoda</taxon>
        <taxon>Hexapoda</taxon>
        <taxon>Insecta</taxon>
        <taxon>Pterygota</taxon>
        <taxon>Neoptera</taxon>
        <taxon>Endopterygota</taxon>
        <taxon>Lepidoptera</taxon>
        <taxon>Glossata</taxon>
        <taxon>Ditrysia</taxon>
        <taxon>Papilionoidea</taxon>
        <taxon>Nymphalidae</taxon>
        <taxon>Nymphalinae</taxon>
        <taxon>Euphydryas</taxon>
    </lineage>
</organism>
<feature type="region of interest" description="Disordered" evidence="1">
    <location>
        <begin position="219"/>
        <end position="252"/>
    </location>
</feature>
<proteinExistence type="predicted"/>
<evidence type="ECO:0000313" key="2">
    <source>
        <dbReference type="EMBL" id="CAH2107767.1"/>
    </source>
</evidence>
<dbReference type="EMBL" id="CAKOGL010000030">
    <property type="protein sequence ID" value="CAH2107767.1"/>
    <property type="molecule type" value="Genomic_DNA"/>
</dbReference>
<dbReference type="AlphaFoldDB" id="A0AAU9VC31"/>
<reference evidence="2" key="1">
    <citation type="submission" date="2022-03" db="EMBL/GenBank/DDBJ databases">
        <authorList>
            <person name="Tunstrom K."/>
        </authorList>
    </citation>
    <scope>NUCLEOTIDE SEQUENCE</scope>
</reference>
<accession>A0AAU9VC31</accession>
<evidence type="ECO:0000256" key="1">
    <source>
        <dbReference type="SAM" id="MobiDB-lite"/>
    </source>
</evidence>